<dbReference type="Pfam" id="PF02604">
    <property type="entry name" value="PhdYeFM_antitox"/>
    <property type="match status" value="1"/>
</dbReference>
<sequence>MAKMSKMANNTHSQADTMTALHLRNPLGDNVDVPEFSATEAKNSFGRVLDAASSQGMVAITKRDRTTAVVLSLDAYQALLDARDQALGSLSHEFDALLQQMQTPASRQGMMAAFNASPEALGQAALAAAQAPR</sequence>
<comment type="caution">
    <text evidence="3">The sequence shown here is derived from an EMBL/GenBank/DDBJ whole genome shotgun (WGS) entry which is preliminary data.</text>
</comment>
<accession>A0A4R6R7Y8</accession>
<dbReference type="AlphaFoldDB" id="A0A4R6R7Y8"/>
<proteinExistence type="inferred from homology"/>
<dbReference type="NCBIfam" id="TIGR01552">
    <property type="entry name" value="phd_fam"/>
    <property type="match status" value="1"/>
</dbReference>
<reference evidence="3 4" key="1">
    <citation type="submission" date="2019-03" db="EMBL/GenBank/DDBJ databases">
        <title>Genomic Encyclopedia of Type Strains, Phase IV (KMG-IV): sequencing the most valuable type-strain genomes for metagenomic binning, comparative biology and taxonomic classification.</title>
        <authorList>
            <person name="Goeker M."/>
        </authorList>
    </citation>
    <scope>NUCLEOTIDE SEQUENCE [LARGE SCALE GENOMIC DNA]</scope>
    <source>
        <strain evidence="3 4">DSM 11901</strain>
    </source>
</reference>
<evidence type="ECO:0000256" key="1">
    <source>
        <dbReference type="ARBA" id="ARBA00009981"/>
    </source>
</evidence>
<comment type="function">
    <text evidence="2">Antitoxin component of a type II toxin-antitoxin (TA) system.</text>
</comment>
<keyword evidence="4" id="KW-1185">Reference proteome</keyword>
<name>A0A4R6R7Y8_9BURK</name>
<gene>
    <name evidence="3" type="ORF">EV672_10675</name>
</gene>
<dbReference type="InterPro" id="IPR036165">
    <property type="entry name" value="YefM-like_sf"/>
</dbReference>
<evidence type="ECO:0000313" key="4">
    <source>
        <dbReference type="Proteomes" id="UP000294593"/>
    </source>
</evidence>
<protein>
    <recommendedName>
        <fullName evidence="2">Antitoxin</fullName>
    </recommendedName>
</protein>
<evidence type="ECO:0000313" key="3">
    <source>
        <dbReference type="EMBL" id="TDP82121.1"/>
    </source>
</evidence>
<dbReference type="SUPFAM" id="SSF143120">
    <property type="entry name" value="YefM-like"/>
    <property type="match status" value="1"/>
</dbReference>
<organism evidence="3 4">
    <name type="scientific">Aquabacterium commune</name>
    <dbReference type="NCBI Taxonomy" id="70586"/>
    <lineage>
        <taxon>Bacteria</taxon>
        <taxon>Pseudomonadati</taxon>
        <taxon>Pseudomonadota</taxon>
        <taxon>Betaproteobacteria</taxon>
        <taxon>Burkholderiales</taxon>
        <taxon>Aquabacterium</taxon>
    </lineage>
</organism>
<dbReference type="Gene3D" id="3.40.1620.10">
    <property type="entry name" value="YefM-like domain"/>
    <property type="match status" value="1"/>
</dbReference>
<dbReference type="InterPro" id="IPR006442">
    <property type="entry name" value="Antitoxin_Phd/YefM"/>
</dbReference>
<dbReference type="EMBL" id="SNXW01000006">
    <property type="protein sequence ID" value="TDP82121.1"/>
    <property type="molecule type" value="Genomic_DNA"/>
</dbReference>
<dbReference type="Proteomes" id="UP000294593">
    <property type="component" value="Unassembled WGS sequence"/>
</dbReference>
<comment type="similarity">
    <text evidence="1 2">Belongs to the phD/YefM antitoxin family.</text>
</comment>
<evidence type="ECO:0000256" key="2">
    <source>
        <dbReference type="RuleBase" id="RU362080"/>
    </source>
</evidence>